<sequence>MKFWKSLTLAAAAGAMFMSATNAEAAYPEKPITMIVAFGAGGGTDLLIRALAPFLEKQLGDGSRVEVVNKPGAGGEIGFAAIADSAPDGYTIGAINSPNVNAIPIERQARYSLDRLDPLYNLVDDPSSFAVHNEGQFKTLTDVVAFAKANPNGVTVGTTGIGSDDHLAMLVFQRQAGVTFTHVPFQGSAANEAALANKKIMLSAVNIGEAMQYKQKDPITVLGVMADKKVEQAPGVATFKEQGFAALMSSLRGIAAPKGLPPDVRTKLVDALDKAANDPGFQAKAKELYQPVRLLPPEKYAAELAESTKELRDLWATNPWLK</sequence>
<dbReference type="AlphaFoldDB" id="A0A160JIM9"/>
<dbReference type="KEGG" id="ahu:A6A40_01400"/>
<name>A0A160JIM9_9PROT</name>
<comment type="similarity">
    <text evidence="1">Belongs to the UPF0065 (bug) family.</text>
</comment>
<dbReference type="CDD" id="cd07012">
    <property type="entry name" value="PBP2_Bug_TTT"/>
    <property type="match status" value="1"/>
</dbReference>
<dbReference type="RefSeq" id="WP_063636064.1">
    <property type="nucleotide sequence ID" value="NZ_CP015285.1"/>
</dbReference>
<dbReference type="OrthoDB" id="7250553at2"/>
<dbReference type="PANTHER" id="PTHR42928">
    <property type="entry name" value="TRICARBOXYLATE-BINDING PROTEIN"/>
    <property type="match status" value="1"/>
</dbReference>
<dbReference type="SUPFAM" id="SSF53850">
    <property type="entry name" value="Periplasmic binding protein-like II"/>
    <property type="match status" value="1"/>
</dbReference>
<dbReference type="PIRSF" id="PIRSF017082">
    <property type="entry name" value="YflP"/>
    <property type="match status" value="1"/>
</dbReference>
<organism evidence="3 4">
    <name type="scientific">Azospirillum humicireducens</name>
    <dbReference type="NCBI Taxonomy" id="1226968"/>
    <lineage>
        <taxon>Bacteria</taxon>
        <taxon>Pseudomonadati</taxon>
        <taxon>Pseudomonadota</taxon>
        <taxon>Alphaproteobacteria</taxon>
        <taxon>Rhodospirillales</taxon>
        <taxon>Azospirillaceae</taxon>
        <taxon>Azospirillum</taxon>
    </lineage>
</organism>
<protein>
    <submittedName>
        <fullName evidence="3">Tripartite tricarboxylate transporter substrate binding protein</fullName>
    </submittedName>
</protein>
<dbReference type="Pfam" id="PF03401">
    <property type="entry name" value="TctC"/>
    <property type="match status" value="1"/>
</dbReference>
<evidence type="ECO:0000313" key="3">
    <source>
        <dbReference type="EMBL" id="ANC93022.1"/>
    </source>
</evidence>
<evidence type="ECO:0000313" key="4">
    <source>
        <dbReference type="Proteomes" id="UP000077405"/>
    </source>
</evidence>
<dbReference type="Proteomes" id="UP000077405">
    <property type="component" value="Chromosome"/>
</dbReference>
<evidence type="ECO:0000256" key="1">
    <source>
        <dbReference type="ARBA" id="ARBA00006987"/>
    </source>
</evidence>
<dbReference type="Gene3D" id="3.40.190.10">
    <property type="entry name" value="Periplasmic binding protein-like II"/>
    <property type="match status" value="1"/>
</dbReference>
<keyword evidence="4" id="KW-1185">Reference proteome</keyword>
<dbReference type="PANTHER" id="PTHR42928:SF5">
    <property type="entry name" value="BLR1237 PROTEIN"/>
    <property type="match status" value="1"/>
</dbReference>
<keyword evidence="2" id="KW-0732">Signal</keyword>
<dbReference type="InterPro" id="IPR042100">
    <property type="entry name" value="Bug_dom1"/>
</dbReference>
<proteinExistence type="inferred from homology"/>
<dbReference type="Gene3D" id="3.40.190.150">
    <property type="entry name" value="Bordetella uptake gene, domain 1"/>
    <property type="match status" value="1"/>
</dbReference>
<gene>
    <name evidence="3" type="ORF">A6A40_01400</name>
</gene>
<accession>A0A160JIM9</accession>
<dbReference type="STRING" id="1226968.A6A40_01400"/>
<evidence type="ECO:0000256" key="2">
    <source>
        <dbReference type="SAM" id="SignalP"/>
    </source>
</evidence>
<dbReference type="InterPro" id="IPR005064">
    <property type="entry name" value="BUG"/>
</dbReference>
<feature type="signal peptide" evidence="2">
    <location>
        <begin position="1"/>
        <end position="25"/>
    </location>
</feature>
<reference evidence="3 4" key="1">
    <citation type="journal article" date="2013" name="Int. J. Syst. Evol. Microbiol.">
        <title>Azospirillum humicireducens sp. nov., a nitrogen-fixing bacterium isolated from a microbial fuel cell.</title>
        <authorList>
            <person name="Zhou S."/>
            <person name="Han L."/>
            <person name="Wang Y."/>
            <person name="Yang G."/>
            <person name="Zhuang L."/>
            <person name="Hu P."/>
        </authorList>
    </citation>
    <scope>NUCLEOTIDE SEQUENCE [LARGE SCALE GENOMIC DNA]</scope>
    <source>
        <strain evidence="3 4">SgZ-5</strain>
    </source>
</reference>
<dbReference type="EMBL" id="CP015285">
    <property type="protein sequence ID" value="ANC93022.1"/>
    <property type="molecule type" value="Genomic_DNA"/>
</dbReference>
<feature type="chain" id="PRO_5007817361" evidence="2">
    <location>
        <begin position="26"/>
        <end position="322"/>
    </location>
</feature>